<dbReference type="AlphaFoldDB" id="A0A158AEY9"/>
<dbReference type="EMBL" id="FCOI02000006">
    <property type="protein sequence ID" value="SAK56393.1"/>
    <property type="molecule type" value="Genomic_DNA"/>
</dbReference>
<dbReference type="Proteomes" id="UP000054624">
    <property type="component" value="Unassembled WGS sequence"/>
</dbReference>
<organism evidence="1 2">
    <name type="scientific">Caballeronia temeraria</name>
    <dbReference type="NCBI Taxonomy" id="1777137"/>
    <lineage>
        <taxon>Bacteria</taxon>
        <taxon>Pseudomonadati</taxon>
        <taxon>Pseudomonadota</taxon>
        <taxon>Betaproteobacteria</taxon>
        <taxon>Burkholderiales</taxon>
        <taxon>Burkholderiaceae</taxon>
        <taxon>Caballeronia</taxon>
    </lineage>
</organism>
<accession>A0A158AEY9</accession>
<reference evidence="2" key="1">
    <citation type="submission" date="2016-01" db="EMBL/GenBank/DDBJ databases">
        <authorList>
            <person name="Peeters Charlotte."/>
        </authorList>
    </citation>
    <scope>NUCLEOTIDE SEQUENCE [LARGE SCALE GENOMIC DNA]</scope>
</reference>
<name>A0A158AEY9_9BURK</name>
<gene>
    <name evidence="1" type="ORF">AWB76_02282</name>
</gene>
<proteinExistence type="predicted"/>
<keyword evidence="2" id="KW-1185">Reference proteome</keyword>
<evidence type="ECO:0000313" key="1">
    <source>
        <dbReference type="EMBL" id="SAK56393.1"/>
    </source>
</evidence>
<protein>
    <submittedName>
        <fullName evidence="1">Uncharacterized protein</fullName>
    </submittedName>
</protein>
<sequence length="231" mass="25166">MLPRSRCTTSPSLFSFTSPSPSLFRRSSALDGIGGFVLHRLLLRIGWGLRGTSWQRICHVAGGLRCESNVVRRWHLGAQGTLKRGILNAKVVCHANQTETARRAGDRQCRSDERNRARHRAPCRCTWRSPEFRRYWLAPEGVSLAAVAGKLAAVGTDTPDAGAAAAVSLAAFPVVTVVRLRLQPAIEQVHVVSAMISEILMRLEAFTVRSCSDGDGTAMSPLGLVFCPYIA</sequence>
<evidence type="ECO:0000313" key="2">
    <source>
        <dbReference type="Proteomes" id="UP000054624"/>
    </source>
</evidence>